<dbReference type="OrthoDB" id="5516460at2"/>
<proteinExistence type="predicted"/>
<dbReference type="SUPFAM" id="SSF141371">
    <property type="entry name" value="PilZ domain-like"/>
    <property type="match status" value="1"/>
</dbReference>
<dbReference type="InterPro" id="IPR011752">
    <property type="entry name" value="PilV_Myxo-type"/>
</dbReference>
<name>A0A4Y6PS81_PERCE</name>
<dbReference type="Gene3D" id="2.40.10.220">
    <property type="entry name" value="predicted glycosyltransferase like domains"/>
    <property type="match status" value="1"/>
</dbReference>
<dbReference type="GO" id="GO:0035438">
    <property type="term" value="F:cyclic-di-GMP binding"/>
    <property type="evidence" value="ECO:0007669"/>
    <property type="project" value="InterPro"/>
</dbReference>
<dbReference type="Pfam" id="PF07238">
    <property type="entry name" value="PilZ"/>
    <property type="match status" value="1"/>
</dbReference>
<organism evidence="3 4">
    <name type="scientific">Persicimonas caeni</name>
    <dbReference type="NCBI Taxonomy" id="2292766"/>
    <lineage>
        <taxon>Bacteria</taxon>
        <taxon>Deltaproteobacteria</taxon>
        <taxon>Bradymonadales</taxon>
        <taxon>Bradymonadaceae</taxon>
        <taxon>Persicimonas</taxon>
    </lineage>
</organism>
<reference evidence="3 4" key="1">
    <citation type="submission" date="2019-06" db="EMBL/GenBank/DDBJ databases">
        <title>Persicimonas caeni gen. nov., sp. nov., a predatory bacterium isolated from solar saltern.</title>
        <authorList>
            <person name="Wang S."/>
        </authorList>
    </citation>
    <scope>NUCLEOTIDE SEQUENCE [LARGE SCALE GENOMIC DNA]</scope>
    <source>
        <strain evidence="3 4">YN101</strain>
    </source>
</reference>
<dbReference type="EMBL" id="CP041186">
    <property type="protein sequence ID" value="QDG51090.1"/>
    <property type="molecule type" value="Genomic_DNA"/>
</dbReference>
<sequence>MSDQMSDKHDPSMTSAQEHASDQRAQMRHKVYVHVISVAGDKVDRKAISGNLSRKGLFVATPEIVPVGTQVTVRFRLPNEDTAIEAVAEVAWTNEEKDFEAGKVPGYGVEFVELPEEHQERLDEYMDHFEPDDTDHA</sequence>
<keyword evidence="4" id="KW-1185">Reference proteome</keyword>
<accession>A0A4Y6PS81</accession>
<evidence type="ECO:0000256" key="1">
    <source>
        <dbReference type="SAM" id="MobiDB-lite"/>
    </source>
</evidence>
<dbReference type="AlphaFoldDB" id="A0A4Y6PS81"/>
<feature type="domain" description="PilZ" evidence="2">
    <location>
        <begin position="23"/>
        <end position="126"/>
    </location>
</feature>
<gene>
    <name evidence="3" type="ORF">FIV42_10190</name>
</gene>
<dbReference type="InterPro" id="IPR009875">
    <property type="entry name" value="PilZ_domain"/>
</dbReference>
<evidence type="ECO:0000313" key="4">
    <source>
        <dbReference type="Proteomes" id="UP000315995"/>
    </source>
</evidence>
<feature type="region of interest" description="Disordered" evidence="1">
    <location>
        <begin position="1"/>
        <end position="24"/>
    </location>
</feature>
<dbReference type="NCBIfam" id="TIGR02266">
    <property type="entry name" value="gmx_TIGR02266"/>
    <property type="match status" value="1"/>
</dbReference>
<accession>A0A5B8Y3W0</accession>
<protein>
    <submittedName>
        <fullName evidence="3">TIGR02266 family protein</fullName>
    </submittedName>
</protein>
<evidence type="ECO:0000259" key="2">
    <source>
        <dbReference type="Pfam" id="PF07238"/>
    </source>
</evidence>
<dbReference type="Proteomes" id="UP000315995">
    <property type="component" value="Chromosome"/>
</dbReference>
<feature type="compositionally biased region" description="Basic and acidic residues" evidence="1">
    <location>
        <begin position="1"/>
        <end position="11"/>
    </location>
</feature>
<evidence type="ECO:0000313" key="3">
    <source>
        <dbReference type="EMBL" id="QDG51090.1"/>
    </source>
</evidence>
<dbReference type="RefSeq" id="WP_141197575.1">
    <property type="nucleotide sequence ID" value="NZ_CP041186.1"/>
</dbReference>